<comment type="caution">
    <text evidence="4">The sequence shown here is derived from an EMBL/GenBank/DDBJ whole genome shotgun (WGS) entry which is preliminary data.</text>
</comment>
<dbReference type="AlphaFoldDB" id="A0A1R0H8A4"/>
<feature type="compositionally biased region" description="Polar residues" evidence="3">
    <location>
        <begin position="11"/>
        <end position="20"/>
    </location>
</feature>
<evidence type="ECO:0000313" key="4">
    <source>
        <dbReference type="EMBL" id="OLY85341.1"/>
    </source>
</evidence>
<feature type="region of interest" description="Disordered" evidence="3">
    <location>
        <begin position="66"/>
        <end position="92"/>
    </location>
</feature>
<evidence type="ECO:0000313" key="5">
    <source>
        <dbReference type="Proteomes" id="UP000187455"/>
    </source>
</evidence>
<reference evidence="4 5" key="1">
    <citation type="journal article" date="2016" name="Mol. Biol. Evol.">
        <title>Genome-Wide Survey of Gut Fungi (Harpellales) Reveals the First Horizontally Transferred Ubiquitin Gene from a Mosquito Host.</title>
        <authorList>
            <person name="Wang Y."/>
            <person name="White M.M."/>
            <person name="Kvist S."/>
            <person name="Moncalvo J.M."/>
        </authorList>
    </citation>
    <scope>NUCLEOTIDE SEQUENCE [LARGE SCALE GENOMIC DNA]</scope>
    <source>
        <strain evidence="4 5">ALG-7-W6</strain>
    </source>
</reference>
<keyword evidence="1 2" id="KW-0175">Coiled coil</keyword>
<dbReference type="Proteomes" id="UP000187455">
    <property type="component" value="Unassembled WGS sequence"/>
</dbReference>
<protein>
    <recommendedName>
        <fullName evidence="6">GDP/GTP exchange factor Sec2 N-terminal domain-containing protein</fullName>
    </recommendedName>
</protein>
<evidence type="ECO:0008006" key="6">
    <source>
        <dbReference type="Google" id="ProtNLM"/>
    </source>
</evidence>
<dbReference type="Pfam" id="PF25555">
    <property type="entry name" value="RAB3A-like_C"/>
    <property type="match status" value="1"/>
</dbReference>
<dbReference type="PANTHER" id="PTHR14430:SF0">
    <property type="entry name" value="SEC2P DOMAIN-CONTAINING PROTEIN"/>
    <property type="match status" value="1"/>
</dbReference>
<name>A0A1R0H8A4_9FUNG</name>
<sequence>MRNDSMKYLKKTSQVVPRKNTSSEPAIIDFNGNNPLLNDIKSLSIDTDSKIKFEHRNIQEGKFRKLADTPKRVNGSNISHDNKSSKLNFSVNSESNKIKREFRGKNSNSPSKVQNHEKPVSISYITETEFIKIKEQKNDALKELEKAQSNLESLKTSSSKTIADLTDSLSKAKFQLQVETNLKNVAESKLATMECELAELSSNIQVEAQNIVVSERKDRKSQVEKLIQKKKETEDLLLMERSQVQALKTALERLGSLLDSEKQEKDRLLQMLQNQDFEISTVRKNLPFLQIDLNKMSPSVSNEGVYQKMPSLSAASTTHLSDYSPPFSRNLSPDILPMSLDLVALDLAKSSRCHVYKYDSISTLNKFPNVLSNPKSLSPSILNFRMGVYDSDQDTSMLSEFINSPTDRDAYQTPYFLKILKEELEPTINSIDYYNNPLKLSNQLFPSWNKHKRILNSIQENTIVIEKCFFTEQITSSLVNKSNKPLNQLMDNFRTLEIPSNFTPILDLENVKRDGSSGISEWFSSKSNRNTFSPQFQKSPTLVENKETQTQFDQFSLINHPLRRNYTVNGGSSTSPDLLSAKNLVSMSPEILKSTCHLCEDCIFNDPNISELSKPRPFSNISSKSLRPSISQNITSNSSRDFNNENRSIPGVYGYSNCQSNAFYYKFRYSESDNSRKPICFKCHARILSVCEFFRYLRLIRSGLIKNMNIGEIKYNLINLRTIMWSNRLGAVLDHSDS</sequence>
<dbReference type="GO" id="GO:0005085">
    <property type="term" value="F:guanyl-nucleotide exchange factor activity"/>
    <property type="evidence" value="ECO:0007669"/>
    <property type="project" value="InterPro"/>
</dbReference>
<dbReference type="PANTHER" id="PTHR14430">
    <property type="entry name" value="RABIN3-RELATED"/>
    <property type="match status" value="1"/>
</dbReference>
<keyword evidence="5" id="KW-1185">Reference proteome</keyword>
<feature type="compositionally biased region" description="Polar residues" evidence="3">
    <location>
        <begin position="74"/>
        <end position="92"/>
    </location>
</feature>
<dbReference type="InterPro" id="IPR040351">
    <property type="entry name" value="RAB3IL/RAB3IP/Sec2"/>
</dbReference>
<accession>A0A1R0H8A4</accession>
<evidence type="ECO:0000256" key="1">
    <source>
        <dbReference type="ARBA" id="ARBA00023054"/>
    </source>
</evidence>
<dbReference type="GO" id="GO:0006887">
    <property type="term" value="P:exocytosis"/>
    <property type="evidence" value="ECO:0007669"/>
    <property type="project" value="TreeGrafter"/>
</dbReference>
<proteinExistence type="predicted"/>
<feature type="coiled-coil region" evidence="2">
    <location>
        <begin position="130"/>
        <end position="157"/>
    </location>
</feature>
<dbReference type="CDD" id="cd21044">
    <property type="entry name" value="Rab11BD_RAB3IP_like"/>
    <property type="match status" value="1"/>
</dbReference>
<gene>
    <name evidence="4" type="ORF">AYI68_g471</name>
</gene>
<dbReference type="GO" id="GO:0051286">
    <property type="term" value="C:cell tip"/>
    <property type="evidence" value="ECO:0007669"/>
    <property type="project" value="TreeGrafter"/>
</dbReference>
<evidence type="ECO:0000256" key="2">
    <source>
        <dbReference type="SAM" id="Coils"/>
    </source>
</evidence>
<dbReference type="OrthoDB" id="5560525at2759"/>
<dbReference type="STRING" id="133383.A0A1R0H8A4"/>
<organism evidence="4 5">
    <name type="scientific">Smittium mucronatum</name>
    <dbReference type="NCBI Taxonomy" id="133383"/>
    <lineage>
        <taxon>Eukaryota</taxon>
        <taxon>Fungi</taxon>
        <taxon>Fungi incertae sedis</taxon>
        <taxon>Zoopagomycota</taxon>
        <taxon>Kickxellomycotina</taxon>
        <taxon>Harpellomycetes</taxon>
        <taxon>Harpellales</taxon>
        <taxon>Legeriomycetaceae</taxon>
        <taxon>Smittium</taxon>
    </lineage>
</organism>
<dbReference type="EMBL" id="LSSL01000146">
    <property type="protein sequence ID" value="OLY85341.1"/>
    <property type="molecule type" value="Genomic_DNA"/>
</dbReference>
<dbReference type="SUPFAM" id="SSF144284">
    <property type="entry name" value="Sec2 N-terminal region"/>
    <property type="match status" value="1"/>
</dbReference>
<evidence type="ECO:0000256" key="3">
    <source>
        <dbReference type="SAM" id="MobiDB-lite"/>
    </source>
</evidence>
<dbReference type="Gene3D" id="6.10.140.910">
    <property type="match status" value="1"/>
</dbReference>
<feature type="coiled-coil region" evidence="2">
    <location>
        <begin position="183"/>
        <end position="210"/>
    </location>
</feature>
<feature type="region of interest" description="Disordered" evidence="3">
    <location>
        <begin position="1"/>
        <end position="20"/>
    </location>
</feature>
<dbReference type="GO" id="GO:0070319">
    <property type="term" value="C:Golgi to plasma membrane transport vesicle"/>
    <property type="evidence" value="ECO:0007669"/>
    <property type="project" value="TreeGrafter"/>
</dbReference>
<feature type="coiled-coil region" evidence="2">
    <location>
        <begin position="244"/>
        <end position="271"/>
    </location>
</feature>